<comment type="caution">
    <text evidence="4">The sequence shown here is derived from an EMBL/GenBank/DDBJ whole genome shotgun (WGS) entry which is preliminary data.</text>
</comment>
<dbReference type="SUPFAM" id="SSF54637">
    <property type="entry name" value="Thioesterase/thiol ester dehydrase-isomerase"/>
    <property type="match status" value="1"/>
</dbReference>
<evidence type="ECO:0000256" key="1">
    <source>
        <dbReference type="ARBA" id="ARBA00008324"/>
    </source>
</evidence>
<comment type="similarity">
    <text evidence="1">Belongs to the thioesterase PaaI family.</text>
</comment>
<organism evidence="4 5">
    <name type="scientific">Pseudoxanthomonas winnipegensis</name>
    <dbReference type="NCBI Taxonomy" id="2480810"/>
    <lineage>
        <taxon>Bacteria</taxon>
        <taxon>Pseudomonadati</taxon>
        <taxon>Pseudomonadota</taxon>
        <taxon>Gammaproteobacteria</taxon>
        <taxon>Lysobacterales</taxon>
        <taxon>Lysobacteraceae</taxon>
        <taxon>Pseudoxanthomonas</taxon>
    </lineage>
</organism>
<dbReference type="CDD" id="cd03443">
    <property type="entry name" value="PaaI_thioesterase"/>
    <property type="match status" value="1"/>
</dbReference>
<dbReference type="InterPro" id="IPR003736">
    <property type="entry name" value="PAAI_dom"/>
</dbReference>
<keyword evidence="2" id="KW-0378">Hydrolase</keyword>
<dbReference type="RefSeq" id="WP_130531949.1">
    <property type="nucleotide sequence ID" value="NZ_SHMD01000006.1"/>
</dbReference>
<dbReference type="PANTHER" id="PTHR43240">
    <property type="entry name" value="1,4-DIHYDROXY-2-NAPHTHOYL-COA THIOESTERASE 1"/>
    <property type="match status" value="1"/>
</dbReference>
<dbReference type="Pfam" id="PF03061">
    <property type="entry name" value="4HBT"/>
    <property type="match status" value="1"/>
</dbReference>
<evidence type="ECO:0000313" key="5">
    <source>
        <dbReference type="Proteomes" id="UP000293089"/>
    </source>
</evidence>
<dbReference type="NCBIfam" id="TIGR00369">
    <property type="entry name" value="unchar_dom_1"/>
    <property type="match status" value="1"/>
</dbReference>
<feature type="domain" description="Thioesterase" evidence="3">
    <location>
        <begin position="50"/>
        <end position="128"/>
    </location>
</feature>
<dbReference type="Gene3D" id="3.10.129.10">
    <property type="entry name" value="Hotdog Thioesterase"/>
    <property type="match status" value="1"/>
</dbReference>
<gene>
    <name evidence="4" type="ORF">EA658_17345</name>
</gene>
<protein>
    <submittedName>
        <fullName evidence="4">Hotdog fold thioesterase</fullName>
    </submittedName>
</protein>
<dbReference type="InterPro" id="IPR029069">
    <property type="entry name" value="HotDog_dom_sf"/>
</dbReference>
<evidence type="ECO:0000313" key="4">
    <source>
        <dbReference type="EMBL" id="TAA17575.1"/>
    </source>
</evidence>
<dbReference type="Proteomes" id="UP000293089">
    <property type="component" value="Unassembled WGS sequence"/>
</dbReference>
<keyword evidence="5" id="KW-1185">Reference proteome</keyword>
<accession>A0ABY1WAL2</accession>
<reference evidence="4 5" key="1">
    <citation type="submission" date="2019-02" db="EMBL/GenBank/DDBJ databases">
        <title>WGS of Pseudoxanthomonas species novum from clinical isolates.</title>
        <authorList>
            <person name="Bernier A.-M."/>
            <person name="Bernard K."/>
            <person name="Vachon A."/>
        </authorList>
    </citation>
    <scope>NUCLEOTIDE SEQUENCE [LARGE SCALE GENOMIC DNA]</scope>
    <source>
        <strain evidence="5">NML 170316</strain>
    </source>
</reference>
<dbReference type="EMBL" id="SHME01000005">
    <property type="protein sequence ID" value="TAA17575.1"/>
    <property type="molecule type" value="Genomic_DNA"/>
</dbReference>
<proteinExistence type="inferred from homology"/>
<evidence type="ECO:0000259" key="3">
    <source>
        <dbReference type="Pfam" id="PF03061"/>
    </source>
</evidence>
<dbReference type="PANTHER" id="PTHR43240:SF5">
    <property type="entry name" value="1,4-DIHYDROXY-2-NAPHTHOYL-COA THIOESTERASE 1"/>
    <property type="match status" value="1"/>
</dbReference>
<dbReference type="InterPro" id="IPR006683">
    <property type="entry name" value="Thioestr_dom"/>
</dbReference>
<name>A0ABY1WAL2_9GAMM</name>
<evidence type="ECO:0000256" key="2">
    <source>
        <dbReference type="ARBA" id="ARBA00022801"/>
    </source>
</evidence>
<sequence>MTFRVPVDIDALNAMSAGNLVGHLGIVITEAGPDWLRGTMPVAAHTHQPFGLLHGGASVVLAETLGSLAGGLSVLDPERHAVVGLEINANHIRGERAGTVTGTARAIHIGRSTQVWDIRIENERGKPVCVSRLTLAVVPKPAT</sequence>